<dbReference type="RefSeq" id="WP_193905156.1">
    <property type="nucleotide sequence ID" value="NZ_JADEXG010000006.1"/>
</dbReference>
<sequence>MAEKLILNFSTGDVELFSQASRDRNPLHLSADYARKTPYAQPVVFGILGALFCFGYLPDRPGYQLCKLKLEFPGPLFANIDYGLEISDQGEKAIAKIYDGRRLLLKLVAQFRPGSPVANSLLANSASNPEVPFRSAAAQSDSADWAAGKRLSGSYSPAHKAFQTLMARMNAAKKGLGEVQAAALLGCSYLIGMELPGQQALFSKLSLDFSACPQKLDSPLEYELEIADFDLRFNLLRLNVGFTQAAAPFASGELRAFVRSDSPVSTVAAIAQRLPTSSQLAGKVALVTGASRGLGSAIAQALAFQGCTVLANFHRSQPEAEALAQSVANTAGQIILMQGDASDLAWCQSARAKIEQTWGRLDILVCNACPAILPLWLEPSAIERVNDYVSRSLALMSVPMSGLLGLVPSGGRTVVLSSVVAVDSPPSDWPHYVSAKCAIEGLTRVAAVEYPQVGFLMVRPPKLLTDQMNTPLGREGALSTELVSAKIVERLAQPLEAGRAAILSDFAPS</sequence>
<evidence type="ECO:0000256" key="2">
    <source>
        <dbReference type="ARBA" id="ARBA00023002"/>
    </source>
</evidence>
<proteinExistence type="inferred from homology"/>
<dbReference type="SUPFAM" id="SSF54637">
    <property type="entry name" value="Thioesterase/thiol ester dehydrase-isomerase"/>
    <property type="match status" value="1"/>
</dbReference>
<keyword evidence="4" id="KW-1185">Reference proteome</keyword>
<dbReference type="Gene3D" id="3.10.129.10">
    <property type="entry name" value="Hotdog Thioesterase"/>
    <property type="match status" value="1"/>
</dbReference>
<organism evidence="3 4">
    <name type="scientific">Vasconcelosia minhoensis LEGE 07310</name>
    <dbReference type="NCBI Taxonomy" id="915328"/>
    <lineage>
        <taxon>Bacteria</taxon>
        <taxon>Bacillati</taxon>
        <taxon>Cyanobacteriota</taxon>
        <taxon>Cyanophyceae</taxon>
        <taxon>Nodosilineales</taxon>
        <taxon>Cymatolegaceae</taxon>
        <taxon>Vasconcelosia</taxon>
        <taxon>Vasconcelosia minhoensis</taxon>
    </lineage>
</organism>
<evidence type="ECO:0000256" key="1">
    <source>
        <dbReference type="ARBA" id="ARBA00006484"/>
    </source>
</evidence>
<gene>
    <name evidence="3" type="ORF">IQ241_04170</name>
</gene>
<dbReference type="Pfam" id="PF00106">
    <property type="entry name" value="adh_short"/>
    <property type="match status" value="1"/>
</dbReference>
<comment type="similarity">
    <text evidence="1">Belongs to the short-chain dehydrogenases/reductases (SDR) family.</text>
</comment>
<dbReference type="Gene3D" id="3.40.50.720">
    <property type="entry name" value="NAD(P)-binding Rossmann-like Domain"/>
    <property type="match status" value="1"/>
</dbReference>
<dbReference type="PANTHER" id="PTHR43639:SF1">
    <property type="entry name" value="SHORT-CHAIN DEHYDROGENASE_REDUCTASE FAMILY PROTEIN"/>
    <property type="match status" value="1"/>
</dbReference>
<dbReference type="CDD" id="cd03441">
    <property type="entry name" value="R_hydratase_like"/>
    <property type="match status" value="1"/>
</dbReference>
<protein>
    <submittedName>
        <fullName evidence="3">SDR family NAD(P)-dependent oxidoreductase</fullName>
    </submittedName>
</protein>
<dbReference type="SUPFAM" id="SSF51735">
    <property type="entry name" value="NAD(P)-binding Rossmann-fold domains"/>
    <property type="match status" value="1"/>
</dbReference>
<reference evidence="3" key="1">
    <citation type="submission" date="2020-10" db="EMBL/GenBank/DDBJ databases">
        <authorList>
            <person name="Castelo-Branco R."/>
            <person name="Eusebio N."/>
            <person name="Adriana R."/>
            <person name="Vieira A."/>
            <person name="Brugerolle De Fraissinette N."/>
            <person name="Rezende De Castro R."/>
            <person name="Schneider M.P."/>
            <person name="Vasconcelos V."/>
            <person name="Leao P.N."/>
        </authorList>
    </citation>
    <scope>NUCLEOTIDE SEQUENCE</scope>
    <source>
        <strain evidence="3">LEGE 07310</strain>
    </source>
</reference>
<dbReference type="InterPro" id="IPR002347">
    <property type="entry name" value="SDR_fam"/>
</dbReference>
<dbReference type="EMBL" id="JADEXG010000006">
    <property type="protein sequence ID" value="MBE9076497.1"/>
    <property type="molecule type" value="Genomic_DNA"/>
</dbReference>
<evidence type="ECO:0000313" key="4">
    <source>
        <dbReference type="Proteomes" id="UP000636505"/>
    </source>
</evidence>
<accession>A0A8J7AVN4</accession>
<dbReference type="Proteomes" id="UP000636505">
    <property type="component" value="Unassembled WGS sequence"/>
</dbReference>
<name>A0A8J7AVN4_9CYAN</name>
<dbReference type="UniPathway" id="UPA00659"/>
<dbReference type="InterPro" id="IPR029069">
    <property type="entry name" value="HotDog_dom_sf"/>
</dbReference>
<keyword evidence="2" id="KW-0560">Oxidoreductase</keyword>
<evidence type="ECO:0000313" key="3">
    <source>
        <dbReference type="EMBL" id="MBE9076497.1"/>
    </source>
</evidence>
<dbReference type="InterPro" id="IPR036291">
    <property type="entry name" value="NAD(P)-bd_dom_sf"/>
</dbReference>
<dbReference type="AlphaFoldDB" id="A0A8J7AVN4"/>
<dbReference type="GO" id="GO:0016491">
    <property type="term" value="F:oxidoreductase activity"/>
    <property type="evidence" value="ECO:0007669"/>
    <property type="project" value="UniProtKB-KW"/>
</dbReference>
<dbReference type="PRINTS" id="PR00081">
    <property type="entry name" value="GDHRDH"/>
</dbReference>
<dbReference type="GO" id="GO:0006635">
    <property type="term" value="P:fatty acid beta-oxidation"/>
    <property type="evidence" value="ECO:0007669"/>
    <property type="project" value="UniProtKB-UniPathway"/>
</dbReference>
<comment type="caution">
    <text evidence="3">The sequence shown here is derived from an EMBL/GenBank/DDBJ whole genome shotgun (WGS) entry which is preliminary data.</text>
</comment>
<dbReference type="CDD" id="cd05233">
    <property type="entry name" value="SDR_c"/>
    <property type="match status" value="1"/>
</dbReference>
<dbReference type="PANTHER" id="PTHR43639">
    <property type="entry name" value="OXIDOREDUCTASE, SHORT-CHAIN DEHYDROGENASE/REDUCTASE FAMILY (AFU_ORTHOLOGUE AFUA_5G02870)"/>
    <property type="match status" value="1"/>
</dbReference>